<dbReference type="EMBL" id="MBFT01000738">
    <property type="protein sequence ID" value="PVU87464.1"/>
    <property type="molecule type" value="Genomic_DNA"/>
</dbReference>
<comment type="caution">
    <text evidence="5">The sequence shown here is derived from an EMBL/GenBank/DDBJ whole genome shotgun (WGS) entry which is preliminary data.</text>
</comment>
<name>A0A2T9Y5A4_9FUNG</name>
<evidence type="ECO:0000256" key="2">
    <source>
        <dbReference type="ARBA" id="ARBA00022771"/>
    </source>
</evidence>
<organism evidence="5 6">
    <name type="scientific">Furculomyces boomerangus</name>
    <dbReference type="NCBI Taxonomy" id="61424"/>
    <lineage>
        <taxon>Eukaryota</taxon>
        <taxon>Fungi</taxon>
        <taxon>Fungi incertae sedis</taxon>
        <taxon>Zoopagomycota</taxon>
        <taxon>Kickxellomycotina</taxon>
        <taxon>Harpellomycetes</taxon>
        <taxon>Harpellales</taxon>
        <taxon>Harpellaceae</taxon>
        <taxon>Furculomyces</taxon>
    </lineage>
</organism>
<evidence type="ECO:0000259" key="4">
    <source>
        <dbReference type="Pfam" id="PF04500"/>
    </source>
</evidence>
<proteinExistence type="predicted"/>
<sequence length="151" mass="17196">MSAQLIPNTKNGFNLSYGGYIYNNQGLNNKNEKAYWLCTNDDCTGRAISYGETPLVSPTIEHSHKQDYEAVNVEIVLAKIRKMARENTLSPEDYTLVSSTLTSFLDIRINRLAPVRTNMRSADYSIMGRNTRYVHSFGMEWFRNTPGMNAK</sequence>
<protein>
    <recommendedName>
        <fullName evidence="4">FLYWCH-type domain-containing protein</fullName>
    </recommendedName>
</protein>
<dbReference type="Gene3D" id="2.20.25.240">
    <property type="match status" value="1"/>
</dbReference>
<reference evidence="5 6" key="1">
    <citation type="journal article" date="2018" name="MBio">
        <title>Comparative Genomics Reveals the Core Gene Toolbox for the Fungus-Insect Symbiosis.</title>
        <authorList>
            <person name="Wang Y."/>
            <person name="Stata M."/>
            <person name="Wang W."/>
            <person name="Stajich J.E."/>
            <person name="White M.M."/>
            <person name="Moncalvo J.M."/>
        </authorList>
    </citation>
    <scope>NUCLEOTIDE SEQUENCE [LARGE SCALE GENOMIC DNA]</scope>
    <source>
        <strain evidence="5 6">AUS-77-4</strain>
    </source>
</reference>
<keyword evidence="6" id="KW-1185">Reference proteome</keyword>
<keyword evidence="2" id="KW-0863">Zinc-finger</keyword>
<keyword evidence="3" id="KW-0862">Zinc</keyword>
<keyword evidence="1" id="KW-0479">Metal-binding</keyword>
<evidence type="ECO:0000256" key="3">
    <source>
        <dbReference type="ARBA" id="ARBA00022833"/>
    </source>
</evidence>
<evidence type="ECO:0000313" key="5">
    <source>
        <dbReference type="EMBL" id="PVU87464.1"/>
    </source>
</evidence>
<feature type="domain" description="FLYWCH-type" evidence="4">
    <location>
        <begin position="7"/>
        <end position="64"/>
    </location>
</feature>
<evidence type="ECO:0000313" key="6">
    <source>
        <dbReference type="Proteomes" id="UP000245699"/>
    </source>
</evidence>
<dbReference type="Proteomes" id="UP000245699">
    <property type="component" value="Unassembled WGS sequence"/>
</dbReference>
<dbReference type="InterPro" id="IPR007588">
    <property type="entry name" value="Znf_FLYWCH"/>
</dbReference>
<dbReference type="Pfam" id="PF04500">
    <property type="entry name" value="FLYWCH"/>
    <property type="match status" value="1"/>
</dbReference>
<evidence type="ECO:0000256" key="1">
    <source>
        <dbReference type="ARBA" id="ARBA00022723"/>
    </source>
</evidence>
<dbReference type="AlphaFoldDB" id="A0A2T9Y5A4"/>
<accession>A0A2T9Y5A4</accession>
<dbReference type="GO" id="GO:0008270">
    <property type="term" value="F:zinc ion binding"/>
    <property type="evidence" value="ECO:0007669"/>
    <property type="project" value="UniProtKB-KW"/>
</dbReference>
<gene>
    <name evidence="5" type="ORF">BB559_006043</name>
</gene>